<dbReference type="SUPFAM" id="SSF47413">
    <property type="entry name" value="lambda repressor-like DNA-binding domains"/>
    <property type="match status" value="1"/>
</dbReference>
<comment type="caution">
    <text evidence="6">The sequence shown here is derived from an EMBL/GenBank/DDBJ whole genome shotgun (WGS) entry which is preliminary data.</text>
</comment>
<dbReference type="SMART" id="SM00354">
    <property type="entry name" value="HTH_LACI"/>
    <property type="match status" value="1"/>
</dbReference>
<dbReference type="Pfam" id="PF00356">
    <property type="entry name" value="LacI"/>
    <property type="match status" value="1"/>
</dbReference>
<dbReference type="AlphaFoldDB" id="A0A3E0W641"/>
<evidence type="ECO:0000259" key="5">
    <source>
        <dbReference type="PROSITE" id="PS50932"/>
    </source>
</evidence>
<dbReference type="InterPro" id="IPR010982">
    <property type="entry name" value="Lambda_DNA-bd_dom_sf"/>
</dbReference>
<dbReference type="CDD" id="cd06279">
    <property type="entry name" value="PBP1_LacI-like"/>
    <property type="match status" value="1"/>
</dbReference>
<dbReference type="CDD" id="cd01392">
    <property type="entry name" value="HTH_LacI"/>
    <property type="match status" value="1"/>
</dbReference>
<dbReference type="GO" id="GO:0003700">
    <property type="term" value="F:DNA-binding transcription factor activity"/>
    <property type="evidence" value="ECO:0007669"/>
    <property type="project" value="TreeGrafter"/>
</dbReference>
<name>A0A3E0W641_9MICO</name>
<keyword evidence="3" id="KW-0804">Transcription</keyword>
<dbReference type="OrthoDB" id="5171752at2"/>
<keyword evidence="2" id="KW-0238">DNA-binding</keyword>
<dbReference type="Proteomes" id="UP000256709">
    <property type="component" value="Unassembled WGS sequence"/>
</dbReference>
<feature type="domain" description="HTH lacI-type" evidence="5">
    <location>
        <begin position="32"/>
        <end position="87"/>
    </location>
</feature>
<gene>
    <name evidence="6" type="ORF">B7R21_00515</name>
</gene>
<feature type="compositionally biased region" description="Low complexity" evidence="4">
    <location>
        <begin position="14"/>
        <end position="26"/>
    </location>
</feature>
<keyword evidence="1" id="KW-0805">Transcription regulation</keyword>
<evidence type="ECO:0000256" key="3">
    <source>
        <dbReference type="ARBA" id="ARBA00023163"/>
    </source>
</evidence>
<organism evidence="6 7">
    <name type="scientific">Subtercola boreus</name>
    <dbReference type="NCBI Taxonomy" id="120213"/>
    <lineage>
        <taxon>Bacteria</taxon>
        <taxon>Bacillati</taxon>
        <taxon>Actinomycetota</taxon>
        <taxon>Actinomycetes</taxon>
        <taxon>Micrococcales</taxon>
        <taxon>Microbacteriaceae</taxon>
        <taxon>Subtercola</taxon>
    </lineage>
</organism>
<feature type="region of interest" description="Disordered" evidence="4">
    <location>
        <begin position="1"/>
        <end position="28"/>
    </location>
</feature>
<evidence type="ECO:0000256" key="4">
    <source>
        <dbReference type="SAM" id="MobiDB-lite"/>
    </source>
</evidence>
<evidence type="ECO:0000256" key="2">
    <source>
        <dbReference type="ARBA" id="ARBA00023125"/>
    </source>
</evidence>
<evidence type="ECO:0000313" key="6">
    <source>
        <dbReference type="EMBL" id="RFA17255.1"/>
    </source>
</evidence>
<dbReference type="GO" id="GO:0000976">
    <property type="term" value="F:transcription cis-regulatory region binding"/>
    <property type="evidence" value="ECO:0007669"/>
    <property type="project" value="TreeGrafter"/>
</dbReference>
<dbReference type="Gene3D" id="3.40.50.2300">
    <property type="match status" value="3"/>
</dbReference>
<evidence type="ECO:0000256" key="1">
    <source>
        <dbReference type="ARBA" id="ARBA00023015"/>
    </source>
</evidence>
<dbReference type="RefSeq" id="WP_116281293.1">
    <property type="nucleotide sequence ID" value="NZ_NBXA01000001.1"/>
</dbReference>
<dbReference type="PANTHER" id="PTHR30146">
    <property type="entry name" value="LACI-RELATED TRANSCRIPTIONAL REPRESSOR"/>
    <property type="match status" value="1"/>
</dbReference>
<sequence length="402" mass="41187">MSANNQPHPDDGPDSGPSAAPSGASSVEHPRATLATVAKRAGVSASTASIAFSGVGSISEATRERILRAADELRYFGPDPRARSLRQGRSGIVGVVLEDRVIHSFRDPMTIAVLDGISQELGNENGGMLLLTSTGVGESSIQSAVFDAAVFLGCSPRLTRSIEVMRQRNIPMVAIEAQHFDGVLSVALDNREAATRLAQHVYDLGHRDVAVVTLPMDAVRELRALTDEIVAHATTAVSMERLGGAREVYPGLGGYVAANSASDDGFAAGLLVLGGAGDGGGSGDVRAAGAAGADVAGGSTRAGDEWRRPTAIIAQSDLLAVGVIRAAESLGLKVPGDLTVVGFDGARIEGLSDHDLTTMVQPATEKGRAAGRAVTELLSGGHPPDAHFTCALHVGTTSAPLA</sequence>
<evidence type="ECO:0000313" key="7">
    <source>
        <dbReference type="Proteomes" id="UP000256709"/>
    </source>
</evidence>
<dbReference type="PANTHER" id="PTHR30146:SF138">
    <property type="entry name" value="TRANSCRIPTIONAL REGULATORY PROTEIN"/>
    <property type="match status" value="1"/>
</dbReference>
<reference evidence="6 7" key="1">
    <citation type="submission" date="2017-04" db="EMBL/GenBank/DDBJ databases">
        <title>Comparative genome analysis of Subtercola boreus.</title>
        <authorList>
            <person name="Cho Y.-J."/>
            <person name="Cho A."/>
            <person name="Kim O.-S."/>
            <person name="Lee J.-I."/>
        </authorList>
    </citation>
    <scope>NUCLEOTIDE SEQUENCE [LARGE SCALE GENOMIC DNA]</scope>
    <source>
        <strain evidence="6 7">P27444</strain>
    </source>
</reference>
<dbReference type="EMBL" id="NBXA01000001">
    <property type="protein sequence ID" value="RFA17255.1"/>
    <property type="molecule type" value="Genomic_DNA"/>
</dbReference>
<dbReference type="PROSITE" id="PS50932">
    <property type="entry name" value="HTH_LACI_2"/>
    <property type="match status" value="1"/>
</dbReference>
<dbReference type="SUPFAM" id="SSF53822">
    <property type="entry name" value="Periplasmic binding protein-like I"/>
    <property type="match status" value="1"/>
</dbReference>
<dbReference type="InterPro" id="IPR028082">
    <property type="entry name" value="Peripla_BP_I"/>
</dbReference>
<dbReference type="InterPro" id="IPR000843">
    <property type="entry name" value="HTH_LacI"/>
</dbReference>
<accession>A0A3E0W641</accession>
<dbReference type="InterPro" id="IPR046335">
    <property type="entry name" value="LacI/GalR-like_sensor"/>
</dbReference>
<protein>
    <recommendedName>
        <fullName evidence="5">HTH lacI-type domain-containing protein</fullName>
    </recommendedName>
</protein>
<proteinExistence type="predicted"/>
<dbReference type="Gene3D" id="1.10.260.40">
    <property type="entry name" value="lambda repressor-like DNA-binding domains"/>
    <property type="match status" value="1"/>
</dbReference>
<dbReference type="Pfam" id="PF13377">
    <property type="entry name" value="Peripla_BP_3"/>
    <property type="match status" value="1"/>
</dbReference>